<evidence type="ECO:0008006" key="3">
    <source>
        <dbReference type="Google" id="ProtNLM"/>
    </source>
</evidence>
<sequence>MKRIMIIGSGGAGKSTLARQLGELLQLPVHHMDAYYWKAGWNPTPNEQWDSFQEKLVLEEHWIIDGNYGRTLDIRIKRADVVILLDFSRLITVYRVIKRRIMYHGKTRPDLNEDCPESLDFEFIKWVWNFRITRIPIIIQKLRDYSDKHIIVLKSPKEVKIFLAQVKTLGAGVFEKDENFS</sequence>
<dbReference type="Gene3D" id="3.40.50.300">
    <property type="entry name" value="P-loop containing nucleotide triphosphate hydrolases"/>
    <property type="match status" value="1"/>
</dbReference>
<dbReference type="EMBL" id="BDQX01000098">
    <property type="protein sequence ID" value="GBG07615.1"/>
    <property type="molecule type" value="Genomic_DNA"/>
</dbReference>
<gene>
    <name evidence="1" type="ORF">PAT3040_02171</name>
</gene>
<protein>
    <recommendedName>
        <fullName evidence="3">AAA family ATPase</fullName>
    </recommendedName>
</protein>
<evidence type="ECO:0000313" key="2">
    <source>
        <dbReference type="Proteomes" id="UP000245202"/>
    </source>
</evidence>
<name>A0A2R5ENC8_9BACL</name>
<comment type="caution">
    <text evidence="1">The sequence shown here is derived from an EMBL/GenBank/DDBJ whole genome shotgun (WGS) entry which is preliminary data.</text>
</comment>
<keyword evidence="2" id="KW-1185">Reference proteome</keyword>
<organism evidence="1 2">
    <name type="scientific">Paenibacillus agaridevorans</name>
    <dbReference type="NCBI Taxonomy" id="171404"/>
    <lineage>
        <taxon>Bacteria</taxon>
        <taxon>Bacillati</taxon>
        <taxon>Bacillota</taxon>
        <taxon>Bacilli</taxon>
        <taxon>Bacillales</taxon>
        <taxon>Paenibacillaceae</taxon>
        <taxon>Paenibacillus</taxon>
    </lineage>
</organism>
<dbReference type="InterPro" id="IPR052922">
    <property type="entry name" value="Cytidylate_Kinase-2"/>
</dbReference>
<dbReference type="NCBIfam" id="NF005994">
    <property type="entry name" value="PRK08118.1"/>
    <property type="match status" value="1"/>
</dbReference>
<dbReference type="PANTHER" id="PTHR37816">
    <property type="entry name" value="YALI0E33011P"/>
    <property type="match status" value="1"/>
</dbReference>
<dbReference type="AlphaFoldDB" id="A0A2R5ENC8"/>
<evidence type="ECO:0000313" key="1">
    <source>
        <dbReference type="EMBL" id="GBG07615.1"/>
    </source>
</evidence>
<dbReference type="Proteomes" id="UP000245202">
    <property type="component" value="Unassembled WGS sequence"/>
</dbReference>
<reference evidence="1 2" key="1">
    <citation type="submission" date="2017-08" db="EMBL/GenBank/DDBJ databases">
        <title>Substantial Increase in Enzyme Production by Combined Drug-Resistance Mutations in Paenibacillus agaridevorans.</title>
        <authorList>
            <person name="Tanaka Y."/>
            <person name="Funane K."/>
            <person name="Hosaka T."/>
            <person name="Shiwa Y."/>
            <person name="Fujita N."/>
            <person name="Miyazaki T."/>
            <person name="Yoshikawa H."/>
            <person name="Murakami K."/>
            <person name="Kasahara K."/>
            <person name="Inaoka T."/>
            <person name="Hiraga Y."/>
            <person name="Ochi K."/>
        </authorList>
    </citation>
    <scope>NUCLEOTIDE SEQUENCE [LARGE SCALE GENOMIC DNA]</scope>
    <source>
        <strain evidence="1 2">T-3040</strain>
    </source>
</reference>
<dbReference type="InterPro" id="IPR027417">
    <property type="entry name" value="P-loop_NTPase"/>
</dbReference>
<dbReference type="RefSeq" id="WP_108992642.1">
    <property type="nucleotide sequence ID" value="NZ_BDQX01000098.1"/>
</dbReference>
<proteinExistence type="predicted"/>
<dbReference type="SUPFAM" id="SSF52540">
    <property type="entry name" value="P-loop containing nucleoside triphosphate hydrolases"/>
    <property type="match status" value="1"/>
</dbReference>
<dbReference type="PANTHER" id="PTHR37816:SF3">
    <property type="entry name" value="MODULATES DNA TOPOLOGY"/>
    <property type="match status" value="1"/>
</dbReference>
<accession>A0A2R5ENC8</accession>